<keyword evidence="6 10" id="KW-0808">Transferase</keyword>
<evidence type="ECO:0000256" key="2">
    <source>
        <dbReference type="ARBA" id="ARBA00004681"/>
    </source>
</evidence>
<keyword evidence="8 10" id="KW-0862">Zinc</keyword>
<evidence type="ECO:0000256" key="7">
    <source>
        <dbReference type="ARBA" id="ARBA00022723"/>
    </source>
</evidence>
<feature type="binding site" evidence="10">
    <location>
        <begin position="437"/>
        <end position="439"/>
    </location>
    <ligand>
        <name>L-methionine</name>
        <dbReference type="ChEBI" id="CHEBI:57844"/>
    </ligand>
</feature>
<keyword evidence="4 10" id="KW-0489">Methyltransferase</keyword>
<dbReference type="NCBIfam" id="NF003556">
    <property type="entry name" value="PRK05222.1"/>
    <property type="match status" value="1"/>
</dbReference>
<feature type="binding site" evidence="10">
    <location>
        <position position="671"/>
    </location>
    <ligand>
        <name>Zn(2+)</name>
        <dbReference type="ChEBI" id="CHEBI:29105"/>
        <note>catalytic</note>
    </ligand>
</feature>
<feature type="binding site" evidence="10">
    <location>
        <begin position="18"/>
        <end position="21"/>
    </location>
    <ligand>
        <name>5-methyltetrahydropteroyltri-L-glutamate</name>
        <dbReference type="ChEBI" id="CHEBI:58207"/>
    </ligand>
</feature>
<dbReference type="EMBL" id="JACSQL010000001">
    <property type="protein sequence ID" value="MBD7966470.1"/>
    <property type="molecule type" value="Genomic_DNA"/>
</dbReference>
<dbReference type="PANTHER" id="PTHR30519">
    <property type="entry name" value="5-METHYLTETRAHYDROPTEROYLTRIGLUTAMATE--HOMOCYSTEINE METHYLTRANSFERASE"/>
    <property type="match status" value="1"/>
</dbReference>
<feature type="binding site" evidence="10">
    <location>
        <position position="611"/>
    </location>
    <ligand>
        <name>5-methyltetrahydropteroyltri-L-glutamate</name>
        <dbReference type="ChEBI" id="CHEBI:58207"/>
    </ligand>
</feature>
<dbReference type="InterPro" id="IPR013215">
    <property type="entry name" value="Cbl-indep_Met_Synth_N"/>
</dbReference>
<evidence type="ECO:0000259" key="11">
    <source>
        <dbReference type="Pfam" id="PF01717"/>
    </source>
</evidence>
<feature type="active site" description="Proton donor" evidence="10">
    <location>
        <position position="700"/>
    </location>
</feature>
<comment type="function">
    <text evidence="1 10">Catalyzes the transfer of a methyl group from 5-methyltetrahydrofolate to homocysteine resulting in methionine formation.</text>
</comment>
<comment type="similarity">
    <text evidence="3 10">Belongs to the vitamin-B12 independent methionine synthase family.</text>
</comment>
<sequence length="765" mass="85685">MSQWISSNLGYPRIGANREWKKALESFWAGKVSESDFLAELKGIRLGHLRLQQEKGIDLIPVGDFSLYDHVLDTSTMFGIVPKRYGYEGGEVSLDTYYAMARGNDQAAASEMTKWFNTNYHYIVPELADANPSLTVNRPLAAYLEAKQELGIEGKPVLLGLYTFLKLSKGYANAELPSLVERFLPLYCEVLSELQQAGVEWVQIDEPSLVTDIPAEDWKQIDRIYEELNKVAPQLKIILQTYFEAVGDYEKVVSLPVQGIGLDLVHGGEANLVHIRELGFPESKVLAAGLIDGRNIWRSDLTERIQVIKELGKIVSPDRLIIQPSSSLLHTPVSLAKEDALLPVLRNSLAFAEEKLDEIQLLVKWAAEDENVIQEALAENRKALTELNTSVFRSNGTVREAVNNLVESSFVRKSDFSARHAAQQKRFNLPILPTTTIGSFPQTAEVRKARRQWRNGQLDNQQYEAFVDEQTKEWIDIQEELGLDVLVHGEFERTDMVEFFGEKLGGFAFTAGGWVQSYGSRCVKPPIIFGDVVYQEPMTLRETVYAQSLTKKPVKGMLTGPVTILNWSFVRTDIPRSEVAYQIGLALREEVEALESAGIEMIQVDEPALREGLPLKKADHESYLTDSVKAFKLSTSSVNDTTQIHTHMCYCEFHDVIDSIEAMDADVISLETSRSHGELIENFKTQTYDKGIGLGVYDIHSPRVPSVEEMKDVVVSALDVLDPELFWINPDCGLKTRGKEETVAALRNMVAAAGEARNKIQVPSL</sequence>
<evidence type="ECO:0000256" key="3">
    <source>
        <dbReference type="ARBA" id="ARBA00009553"/>
    </source>
</evidence>
<dbReference type="CDD" id="cd03311">
    <property type="entry name" value="CIMS_C_terminal_like"/>
    <property type="match status" value="1"/>
</dbReference>
<feature type="binding site" evidence="10">
    <location>
        <position position="114"/>
    </location>
    <ligand>
        <name>5-methyltetrahydropteroyltri-L-glutamate</name>
        <dbReference type="ChEBI" id="CHEBI:58207"/>
    </ligand>
</feature>
<evidence type="ECO:0000259" key="12">
    <source>
        <dbReference type="Pfam" id="PF08267"/>
    </source>
</evidence>
<organism evidence="13 14">
    <name type="scientific">Paenibacillus gallinarum</name>
    <dbReference type="NCBI Taxonomy" id="2762232"/>
    <lineage>
        <taxon>Bacteria</taxon>
        <taxon>Bacillati</taxon>
        <taxon>Bacillota</taxon>
        <taxon>Bacilli</taxon>
        <taxon>Bacillales</taxon>
        <taxon>Paenibacillaceae</taxon>
        <taxon>Paenibacillus</taxon>
    </lineage>
</organism>
<dbReference type="EC" id="2.1.1.14" evidence="10"/>
<feature type="domain" description="Cobalamin-independent methionine synthase MetE N-terminal" evidence="12">
    <location>
        <begin position="6"/>
        <end position="314"/>
    </location>
</feature>
<evidence type="ECO:0000256" key="6">
    <source>
        <dbReference type="ARBA" id="ARBA00022679"/>
    </source>
</evidence>
<name>A0ABR8SSJ4_9BACL</name>
<reference evidence="13 14" key="1">
    <citation type="submission" date="2020-08" db="EMBL/GenBank/DDBJ databases">
        <title>A Genomic Blueprint of the Chicken Gut Microbiome.</title>
        <authorList>
            <person name="Gilroy R."/>
            <person name="Ravi A."/>
            <person name="Getino M."/>
            <person name="Pursley I."/>
            <person name="Horton D.L."/>
            <person name="Alikhan N.-F."/>
            <person name="Baker D."/>
            <person name="Gharbi K."/>
            <person name="Hall N."/>
            <person name="Watson M."/>
            <person name="Adriaenssens E.M."/>
            <person name="Foster-Nyarko E."/>
            <person name="Jarju S."/>
            <person name="Secka A."/>
            <person name="Antonio M."/>
            <person name="Oren A."/>
            <person name="Chaudhuri R."/>
            <person name="La Ragione R.M."/>
            <person name="Hildebrand F."/>
            <person name="Pallen M.J."/>
        </authorList>
    </citation>
    <scope>NUCLEOTIDE SEQUENCE [LARGE SCALE GENOMIC DNA]</scope>
    <source>
        <strain evidence="13 14">Sa2BVA9</strain>
    </source>
</reference>
<dbReference type="RefSeq" id="WP_191797071.1">
    <property type="nucleotide sequence ID" value="NZ_JACSQL010000001.1"/>
</dbReference>
<dbReference type="InterPro" id="IPR006276">
    <property type="entry name" value="Cobalamin-indep_Met_synthase"/>
</dbReference>
<feature type="binding site" evidence="10">
    <location>
        <begin position="521"/>
        <end position="522"/>
    </location>
    <ligand>
        <name>5-methyltetrahydropteroyltri-L-glutamate</name>
        <dbReference type="ChEBI" id="CHEBI:58207"/>
    </ligand>
</feature>
<dbReference type="NCBIfam" id="TIGR01371">
    <property type="entry name" value="met_syn_B12ind"/>
    <property type="match status" value="1"/>
</dbReference>
<dbReference type="GO" id="GO:0003871">
    <property type="term" value="F:5-methyltetrahydropteroyltriglutamate-homocysteine S-methyltransferase activity"/>
    <property type="evidence" value="ECO:0007669"/>
    <property type="project" value="UniProtKB-EC"/>
</dbReference>
<comment type="cofactor">
    <cofactor evidence="10">
        <name>Zn(2+)</name>
        <dbReference type="ChEBI" id="CHEBI:29105"/>
    </cofactor>
    <text evidence="10">Binds 1 zinc ion per subunit.</text>
</comment>
<feature type="binding site" evidence="10">
    <location>
        <begin position="437"/>
        <end position="439"/>
    </location>
    <ligand>
        <name>L-homocysteine</name>
        <dbReference type="ChEBI" id="CHEBI:58199"/>
    </ligand>
</feature>
<comment type="pathway">
    <text evidence="2 10">Amino-acid biosynthesis; L-methionine biosynthesis via de novo pathway; L-methionine from L-homocysteine (MetE route): step 1/1.</text>
</comment>
<dbReference type="SUPFAM" id="SSF51726">
    <property type="entry name" value="UROD/MetE-like"/>
    <property type="match status" value="2"/>
</dbReference>
<comment type="catalytic activity">
    <reaction evidence="10">
        <text>5-methyltetrahydropteroyltri-L-glutamate + L-homocysteine = tetrahydropteroyltri-L-glutamate + L-methionine</text>
        <dbReference type="Rhea" id="RHEA:21196"/>
        <dbReference type="ChEBI" id="CHEBI:57844"/>
        <dbReference type="ChEBI" id="CHEBI:58140"/>
        <dbReference type="ChEBI" id="CHEBI:58199"/>
        <dbReference type="ChEBI" id="CHEBI:58207"/>
        <dbReference type="EC" id="2.1.1.14"/>
    </reaction>
</comment>
<accession>A0ABR8SSJ4</accession>
<dbReference type="PIRSF" id="PIRSF000382">
    <property type="entry name" value="MeTrfase_B12_ind"/>
    <property type="match status" value="1"/>
</dbReference>
<keyword evidence="5 10" id="KW-0028">Amino-acid biosynthesis</keyword>
<keyword evidence="7 10" id="KW-0479">Metal-binding</keyword>
<feature type="binding site" evidence="10">
    <location>
        <position position="567"/>
    </location>
    <ligand>
        <name>5-methyltetrahydropteroyltri-L-glutamate</name>
        <dbReference type="ChEBI" id="CHEBI:58207"/>
    </ligand>
</feature>
<proteinExistence type="inferred from homology"/>
<dbReference type="CDD" id="cd03312">
    <property type="entry name" value="CIMS_N_terminal_like"/>
    <property type="match status" value="1"/>
</dbReference>
<evidence type="ECO:0000256" key="8">
    <source>
        <dbReference type="ARBA" id="ARBA00022833"/>
    </source>
</evidence>
<evidence type="ECO:0000256" key="1">
    <source>
        <dbReference type="ARBA" id="ARBA00002777"/>
    </source>
</evidence>
<evidence type="ECO:0000256" key="4">
    <source>
        <dbReference type="ARBA" id="ARBA00022603"/>
    </source>
</evidence>
<dbReference type="Pfam" id="PF01717">
    <property type="entry name" value="Meth_synt_2"/>
    <property type="match status" value="1"/>
</dbReference>
<gene>
    <name evidence="10 13" type="primary">metE</name>
    <name evidence="13" type="ORF">H9647_00150</name>
</gene>
<keyword evidence="9 10" id="KW-0486">Methionine biosynthesis</keyword>
<evidence type="ECO:0000256" key="9">
    <source>
        <dbReference type="ARBA" id="ARBA00023167"/>
    </source>
</evidence>
<dbReference type="Proteomes" id="UP000608071">
    <property type="component" value="Unassembled WGS sequence"/>
</dbReference>
<feature type="binding site" evidence="10">
    <location>
        <position position="647"/>
    </location>
    <ligand>
        <name>Zn(2+)</name>
        <dbReference type="ChEBI" id="CHEBI:29105"/>
        <note>catalytic</note>
    </ligand>
</feature>
<protein>
    <recommendedName>
        <fullName evidence="10">5-methyltetrahydropteroyltriglutamate--homocysteine methyltransferase</fullName>
        <ecNumber evidence="10">2.1.1.14</ecNumber>
    </recommendedName>
    <alternativeName>
        <fullName evidence="10">Cobalamin-independent methionine synthase</fullName>
    </alternativeName>
    <alternativeName>
        <fullName evidence="10">Methionine synthase, vitamin-B12 independent isozyme</fullName>
    </alternativeName>
</protein>
<evidence type="ECO:0000256" key="5">
    <source>
        <dbReference type="ARBA" id="ARBA00022605"/>
    </source>
</evidence>
<keyword evidence="14" id="KW-1185">Reference proteome</keyword>
<dbReference type="GO" id="GO:0032259">
    <property type="term" value="P:methylation"/>
    <property type="evidence" value="ECO:0007669"/>
    <property type="project" value="UniProtKB-KW"/>
</dbReference>
<feature type="binding site" evidence="10">
    <location>
        <position position="605"/>
    </location>
    <ligand>
        <name>L-homocysteine</name>
        <dbReference type="ChEBI" id="CHEBI:58199"/>
    </ligand>
</feature>
<feature type="binding site" evidence="10">
    <location>
        <position position="490"/>
    </location>
    <ligand>
        <name>L-methionine</name>
        <dbReference type="ChEBI" id="CHEBI:57844"/>
    </ligand>
</feature>
<dbReference type="Pfam" id="PF08267">
    <property type="entry name" value="Meth_synt_1"/>
    <property type="match status" value="1"/>
</dbReference>
<dbReference type="HAMAP" id="MF_00172">
    <property type="entry name" value="Meth_synth"/>
    <property type="match status" value="1"/>
</dbReference>
<feature type="binding site" evidence="10">
    <location>
        <position position="490"/>
    </location>
    <ligand>
        <name>L-homocysteine</name>
        <dbReference type="ChEBI" id="CHEBI:58199"/>
    </ligand>
</feature>
<evidence type="ECO:0000313" key="14">
    <source>
        <dbReference type="Proteomes" id="UP000608071"/>
    </source>
</evidence>
<keyword evidence="10" id="KW-0677">Repeat</keyword>
<feature type="binding site" evidence="10">
    <location>
        <position position="732"/>
    </location>
    <ligand>
        <name>Zn(2+)</name>
        <dbReference type="ChEBI" id="CHEBI:29105"/>
        <note>catalytic</note>
    </ligand>
</feature>
<dbReference type="Gene3D" id="3.20.20.210">
    <property type="match status" value="2"/>
</dbReference>
<evidence type="ECO:0000313" key="13">
    <source>
        <dbReference type="EMBL" id="MBD7966470.1"/>
    </source>
</evidence>
<dbReference type="InterPro" id="IPR002629">
    <property type="entry name" value="Met_Synth_C/arc"/>
</dbReference>
<feature type="binding site" evidence="10">
    <location>
        <position position="605"/>
    </location>
    <ligand>
        <name>L-methionine</name>
        <dbReference type="ChEBI" id="CHEBI:57844"/>
    </ligand>
</feature>
<feature type="binding site" evidence="10">
    <location>
        <position position="649"/>
    </location>
    <ligand>
        <name>Zn(2+)</name>
        <dbReference type="ChEBI" id="CHEBI:29105"/>
        <note>catalytic</note>
    </ligand>
</feature>
<comment type="caution">
    <text evidence="13">The sequence shown here is derived from an EMBL/GenBank/DDBJ whole genome shotgun (WGS) entry which is preliminary data.</text>
</comment>
<evidence type="ECO:0000256" key="10">
    <source>
        <dbReference type="HAMAP-Rule" id="MF_00172"/>
    </source>
</evidence>
<dbReference type="InterPro" id="IPR038071">
    <property type="entry name" value="UROD/MetE-like_sf"/>
</dbReference>
<feature type="domain" description="Cobalamin-independent methionine synthase MetE C-terminal/archaeal" evidence="11">
    <location>
        <begin position="432"/>
        <end position="754"/>
    </location>
</feature>